<keyword evidence="1" id="KW-0677">Repeat</keyword>
<proteinExistence type="predicted"/>
<keyword evidence="2 3" id="KW-0694">RNA-binding</keyword>
<feature type="compositionally biased region" description="Gly residues" evidence="4">
    <location>
        <begin position="153"/>
        <end position="182"/>
    </location>
</feature>
<dbReference type="EMBL" id="JAWJWF010000008">
    <property type="protein sequence ID" value="KAK6630324.1"/>
    <property type="molecule type" value="Genomic_DNA"/>
</dbReference>
<evidence type="ECO:0000256" key="1">
    <source>
        <dbReference type="ARBA" id="ARBA00022737"/>
    </source>
</evidence>
<evidence type="ECO:0000313" key="7">
    <source>
        <dbReference type="Proteomes" id="UP001359485"/>
    </source>
</evidence>
<feature type="region of interest" description="Disordered" evidence="4">
    <location>
        <begin position="1"/>
        <end position="67"/>
    </location>
</feature>
<evidence type="ECO:0000256" key="2">
    <source>
        <dbReference type="ARBA" id="ARBA00022884"/>
    </source>
</evidence>
<organism evidence="6 7">
    <name type="scientific">Polyplax serrata</name>
    <name type="common">Common mouse louse</name>
    <dbReference type="NCBI Taxonomy" id="468196"/>
    <lineage>
        <taxon>Eukaryota</taxon>
        <taxon>Metazoa</taxon>
        <taxon>Ecdysozoa</taxon>
        <taxon>Arthropoda</taxon>
        <taxon>Hexapoda</taxon>
        <taxon>Insecta</taxon>
        <taxon>Pterygota</taxon>
        <taxon>Neoptera</taxon>
        <taxon>Paraneoptera</taxon>
        <taxon>Psocodea</taxon>
        <taxon>Troctomorpha</taxon>
        <taxon>Phthiraptera</taxon>
        <taxon>Anoplura</taxon>
        <taxon>Polyplacidae</taxon>
        <taxon>Polyplax</taxon>
    </lineage>
</organism>
<feature type="domain" description="RRM" evidence="5">
    <location>
        <begin position="72"/>
        <end position="150"/>
    </location>
</feature>
<sequence>MKLTDCTKLPKLDTSKEGFGSVSEGEKEEEKEEAPKGAKQKSKQKEGKKEKNKGDGADKSGTESKEKEYEELTLFLANIEYNTTVQQLEDFVKGAVDADDIESIVRPQKFGKPKSFAFLKLKNNEAYEKALTLNGTILNGRDVTVRKAEKIEGGGPGSFRGGRGGPRGGGGGGGGRGSFRGGFRGRGRGGFRSGRGPGGPGQFYCSSQ</sequence>
<dbReference type="Proteomes" id="UP001359485">
    <property type="component" value="Unassembled WGS sequence"/>
</dbReference>
<accession>A0ABR1AWM6</accession>
<evidence type="ECO:0000259" key="5">
    <source>
        <dbReference type="PROSITE" id="PS50102"/>
    </source>
</evidence>
<name>A0ABR1AWM6_POLSC</name>
<feature type="compositionally biased region" description="Basic and acidic residues" evidence="4">
    <location>
        <begin position="43"/>
        <end position="67"/>
    </location>
</feature>
<evidence type="ECO:0000256" key="3">
    <source>
        <dbReference type="PROSITE-ProRule" id="PRU00176"/>
    </source>
</evidence>
<dbReference type="PROSITE" id="PS50102">
    <property type="entry name" value="RRM"/>
    <property type="match status" value="1"/>
</dbReference>
<dbReference type="InterPro" id="IPR035979">
    <property type="entry name" value="RBD_domain_sf"/>
</dbReference>
<dbReference type="InterPro" id="IPR000504">
    <property type="entry name" value="RRM_dom"/>
</dbReference>
<evidence type="ECO:0000313" key="6">
    <source>
        <dbReference type="EMBL" id="KAK6630324.1"/>
    </source>
</evidence>
<gene>
    <name evidence="6" type="ORF">RUM44_004991</name>
</gene>
<feature type="compositionally biased region" description="Gly residues" evidence="4">
    <location>
        <begin position="190"/>
        <end position="201"/>
    </location>
</feature>
<reference evidence="6 7" key="1">
    <citation type="submission" date="2023-09" db="EMBL/GenBank/DDBJ databases">
        <title>Genomes of two closely related lineages of the louse Polyplax serrata with different host specificities.</title>
        <authorList>
            <person name="Martinu J."/>
            <person name="Tarabai H."/>
            <person name="Stefka J."/>
            <person name="Hypsa V."/>
        </authorList>
    </citation>
    <scope>NUCLEOTIDE SEQUENCE [LARGE SCALE GENOMIC DNA]</scope>
    <source>
        <strain evidence="6">98ZLc_SE</strain>
    </source>
</reference>
<dbReference type="SUPFAM" id="SSF54928">
    <property type="entry name" value="RNA-binding domain, RBD"/>
    <property type="match status" value="1"/>
</dbReference>
<dbReference type="Pfam" id="PF00076">
    <property type="entry name" value="RRM_1"/>
    <property type="match status" value="1"/>
</dbReference>
<feature type="region of interest" description="Disordered" evidence="4">
    <location>
        <begin position="150"/>
        <end position="208"/>
    </location>
</feature>
<comment type="caution">
    <text evidence="6">The sequence shown here is derived from an EMBL/GenBank/DDBJ whole genome shotgun (WGS) entry which is preliminary data.</text>
</comment>
<protein>
    <recommendedName>
        <fullName evidence="5">RRM domain-containing protein</fullName>
    </recommendedName>
</protein>
<dbReference type="PANTHER" id="PTHR23236:SF119">
    <property type="entry name" value="NUCLEAR RNA-BINDING PROTEIN SART-3"/>
    <property type="match status" value="1"/>
</dbReference>
<dbReference type="PANTHER" id="PTHR23236">
    <property type="entry name" value="EUKARYOTIC TRANSLATION INITIATION FACTOR 4B/4H"/>
    <property type="match status" value="1"/>
</dbReference>
<dbReference type="InterPro" id="IPR012677">
    <property type="entry name" value="Nucleotide-bd_a/b_plait_sf"/>
</dbReference>
<keyword evidence="7" id="KW-1185">Reference proteome</keyword>
<dbReference type="SMART" id="SM00360">
    <property type="entry name" value="RRM"/>
    <property type="match status" value="1"/>
</dbReference>
<evidence type="ECO:0000256" key="4">
    <source>
        <dbReference type="SAM" id="MobiDB-lite"/>
    </source>
</evidence>
<dbReference type="Gene3D" id="3.30.70.330">
    <property type="match status" value="1"/>
</dbReference>